<dbReference type="InterPro" id="IPR050807">
    <property type="entry name" value="TransReg_Diox_bact_type"/>
</dbReference>
<keyword evidence="1" id="KW-0238">DNA-binding</keyword>
<dbReference type="SUPFAM" id="SSF51182">
    <property type="entry name" value="RmlC-like cupins"/>
    <property type="match status" value="1"/>
</dbReference>
<dbReference type="CDD" id="cd02209">
    <property type="entry name" value="cupin_XRE_C"/>
    <property type="match status" value="1"/>
</dbReference>
<proteinExistence type="predicted"/>
<dbReference type="InterPro" id="IPR013096">
    <property type="entry name" value="Cupin_2"/>
</dbReference>
<dbReference type="InterPro" id="IPR011051">
    <property type="entry name" value="RmlC_Cupin_sf"/>
</dbReference>
<gene>
    <name evidence="4" type="ORF">Pfl04_45040</name>
</gene>
<feature type="domain" description="HTH cro/C1-type" evidence="3">
    <location>
        <begin position="42"/>
        <end position="96"/>
    </location>
</feature>
<keyword evidence="5" id="KW-1185">Reference proteome</keyword>
<dbReference type="InterPro" id="IPR014710">
    <property type="entry name" value="RmlC-like_jellyroll"/>
</dbReference>
<dbReference type="SUPFAM" id="SSF47413">
    <property type="entry name" value="lambda repressor-like DNA-binding domains"/>
    <property type="match status" value="1"/>
</dbReference>
<sequence length="215" mass="23626">MDQPQPPRRGRKRSGDARAVSEDRDATGAVKDEADRELGNRIREMRRDKGITLSEAAKAADVSESFLSQVERGIANPSVASLRRIADALNEPVASLFVGKESEGMLIRAGERRRMAHPRGAYEDFLLTPPTARKLQIIQTVIGPGRGSGDEPYAHNADEECVIVLNGRLDVTVGGTSHRLESGDSLLIDPRQEHSFHNFTEEPTVVLWAMSPSVY</sequence>
<dbReference type="AlphaFoldDB" id="A0A8J3LSN5"/>
<name>A0A8J3LSN5_9ACTN</name>
<protein>
    <submittedName>
        <fullName evidence="4">MerR family transcriptional regulator</fullName>
    </submittedName>
</protein>
<organism evidence="4 5">
    <name type="scientific">Planosporangium flavigriseum</name>
    <dbReference type="NCBI Taxonomy" id="373681"/>
    <lineage>
        <taxon>Bacteria</taxon>
        <taxon>Bacillati</taxon>
        <taxon>Actinomycetota</taxon>
        <taxon>Actinomycetes</taxon>
        <taxon>Micromonosporales</taxon>
        <taxon>Micromonosporaceae</taxon>
        <taxon>Planosporangium</taxon>
    </lineage>
</organism>
<dbReference type="GO" id="GO:0005829">
    <property type="term" value="C:cytosol"/>
    <property type="evidence" value="ECO:0007669"/>
    <property type="project" value="TreeGrafter"/>
</dbReference>
<reference evidence="4" key="1">
    <citation type="submission" date="2021-01" db="EMBL/GenBank/DDBJ databases">
        <title>Whole genome shotgun sequence of Planosporangium flavigriseum NBRC 105377.</title>
        <authorList>
            <person name="Komaki H."/>
            <person name="Tamura T."/>
        </authorList>
    </citation>
    <scope>NUCLEOTIDE SEQUENCE</scope>
    <source>
        <strain evidence="4">NBRC 105377</strain>
    </source>
</reference>
<dbReference type="InterPro" id="IPR010982">
    <property type="entry name" value="Lambda_DNA-bd_dom_sf"/>
</dbReference>
<evidence type="ECO:0000259" key="3">
    <source>
        <dbReference type="PROSITE" id="PS50943"/>
    </source>
</evidence>
<evidence type="ECO:0000256" key="2">
    <source>
        <dbReference type="SAM" id="MobiDB-lite"/>
    </source>
</evidence>
<dbReference type="Proteomes" id="UP000653674">
    <property type="component" value="Unassembled WGS sequence"/>
</dbReference>
<feature type="compositionally biased region" description="Basic and acidic residues" evidence="2">
    <location>
        <begin position="13"/>
        <end position="41"/>
    </location>
</feature>
<dbReference type="CDD" id="cd00093">
    <property type="entry name" value="HTH_XRE"/>
    <property type="match status" value="1"/>
</dbReference>
<dbReference type="PROSITE" id="PS50943">
    <property type="entry name" value="HTH_CROC1"/>
    <property type="match status" value="1"/>
</dbReference>
<evidence type="ECO:0000313" key="4">
    <source>
        <dbReference type="EMBL" id="GIG76100.1"/>
    </source>
</evidence>
<dbReference type="GO" id="GO:0003700">
    <property type="term" value="F:DNA-binding transcription factor activity"/>
    <property type="evidence" value="ECO:0007669"/>
    <property type="project" value="TreeGrafter"/>
</dbReference>
<dbReference type="Gene3D" id="2.60.120.10">
    <property type="entry name" value="Jelly Rolls"/>
    <property type="match status" value="1"/>
</dbReference>
<dbReference type="Pfam" id="PF07883">
    <property type="entry name" value="Cupin_2"/>
    <property type="match status" value="1"/>
</dbReference>
<dbReference type="PANTHER" id="PTHR46797:SF1">
    <property type="entry name" value="METHYLPHOSPHONATE SYNTHASE"/>
    <property type="match status" value="1"/>
</dbReference>
<dbReference type="Pfam" id="PF01381">
    <property type="entry name" value="HTH_3"/>
    <property type="match status" value="1"/>
</dbReference>
<dbReference type="Gene3D" id="1.10.260.40">
    <property type="entry name" value="lambda repressor-like DNA-binding domains"/>
    <property type="match status" value="1"/>
</dbReference>
<dbReference type="InterPro" id="IPR001387">
    <property type="entry name" value="Cro/C1-type_HTH"/>
</dbReference>
<dbReference type="PANTHER" id="PTHR46797">
    <property type="entry name" value="HTH-TYPE TRANSCRIPTIONAL REGULATOR"/>
    <property type="match status" value="1"/>
</dbReference>
<dbReference type="GO" id="GO:0003677">
    <property type="term" value="F:DNA binding"/>
    <property type="evidence" value="ECO:0007669"/>
    <property type="project" value="UniProtKB-KW"/>
</dbReference>
<comment type="caution">
    <text evidence="4">The sequence shown here is derived from an EMBL/GenBank/DDBJ whole genome shotgun (WGS) entry which is preliminary data.</text>
</comment>
<evidence type="ECO:0000313" key="5">
    <source>
        <dbReference type="Proteomes" id="UP000653674"/>
    </source>
</evidence>
<dbReference type="EMBL" id="BONU01000044">
    <property type="protein sequence ID" value="GIG76100.1"/>
    <property type="molecule type" value="Genomic_DNA"/>
</dbReference>
<accession>A0A8J3LSN5</accession>
<dbReference type="SMART" id="SM00530">
    <property type="entry name" value="HTH_XRE"/>
    <property type="match status" value="1"/>
</dbReference>
<evidence type="ECO:0000256" key="1">
    <source>
        <dbReference type="ARBA" id="ARBA00023125"/>
    </source>
</evidence>
<feature type="region of interest" description="Disordered" evidence="2">
    <location>
        <begin position="1"/>
        <end position="41"/>
    </location>
</feature>